<protein>
    <recommendedName>
        <fullName evidence="11">Cadherin domain-containing protein</fullName>
    </recommendedName>
</protein>
<dbReference type="PANTHER" id="PTHR24028:SF146">
    <property type="entry name" value="CADHERIN 96CB, ISOFORM D-RELATED"/>
    <property type="match status" value="1"/>
</dbReference>
<dbReference type="OrthoDB" id="6252479at2759"/>
<evidence type="ECO:0000256" key="5">
    <source>
        <dbReference type="ARBA" id="ARBA00022989"/>
    </source>
</evidence>
<dbReference type="AlphaFoldDB" id="A0A813QJ82"/>
<dbReference type="InterPro" id="IPR015919">
    <property type="entry name" value="Cadherin-like_sf"/>
</dbReference>
<keyword evidence="10" id="KW-0732">Signal</keyword>
<accession>A0A813QJ82</accession>
<gene>
    <name evidence="12" type="ORF">RFH988_LOCUS2202</name>
</gene>
<feature type="domain" description="Cadherin" evidence="11">
    <location>
        <begin position="488"/>
        <end position="591"/>
    </location>
</feature>
<dbReference type="PROSITE" id="PS50268">
    <property type="entry name" value="CADHERIN_2"/>
    <property type="match status" value="6"/>
</dbReference>
<feature type="domain" description="Cadherin" evidence="11">
    <location>
        <begin position="133"/>
        <end position="241"/>
    </location>
</feature>
<evidence type="ECO:0000256" key="3">
    <source>
        <dbReference type="ARBA" id="ARBA00022737"/>
    </source>
</evidence>
<comment type="caution">
    <text evidence="12">The sequence shown here is derived from an EMBL/GenBank/DDBJ whole genome shotgun (WGS) entry which is preliminary data.</text>
</comment>
<keyword evidence="4 8" id="KW-0106">Calcium</keyword>
<evidence type="ECO:0000259" key="11">
    <source>
        <dbReference type="PROSITE" id="PS50268"/>
    </source>
</evidence>
<keyword evidence="2 9" id="KW-0812">Transmembrane</keyword>
<dbReference type="SUPFAM" id="SSF49313">
    <property type="entry name" value="Cadherin-like"/>
    <property type="match status" value="6"/>
</dbReference>
<dbReference type="InterPro" id="IPR020894">
    <property type="entry name" value="Cadherin_CS"/>
</dbReference>
<dbReference type="Proteomes" id="UP000663882">
    <property type="component" value="Unassembled WGS sequence"/>
</dbReference>
<dbReference type="InterPro" id="IPR002126">
    <property type="entry name" value="Cadherin-like_dom"/>
</dbReference>
<keyword evidence="3" id="KW-0677">Repeat</keyword>
<dbReference type="Gene3D" id="2.60.40.60">
    <property type="entry name" value="Cadherins"/>
    <property type="match status" value="7"/>
</dbReference>
<dbReference type="InterPro" id="IPR050174">
    <property type="entry name" value="Protocadherin/Cadherin-CA"/>
</dbReference>
<feature type="domain" description="Cadherin" evidence="11">
    <location>
        <begin position="730"/>
        <end position="816"/>
    </location>
</feature>
<comment type="subcellular location">
    <subcellularLocation>
        <location evidence="1">Membrane</location>
        <topology evidence="1">Single-pass membrane protein</topology>
    </subcellularLocation>
</comment>
<evidence type="ECO:0000256" key="4">
    <source>
        <dbReference type="ARBA" id="ARBA00022837"/>
    </source>
</evidence>
<dbReference type="EMBL" id="CAJNOO010000046">
    <property type="protein sequence ID" value="CAF0767914.1"/>
    <property type="molecule type" value="Genomic_DNA"/>
</dbReference>
<dbReference type="PANTHER" id="PTHR24028">
    <property type="entry name" value="CADHERIN-87A"/>
    <property type="match status" value="1"/>
</dbReference>
<proteinExistence type="predicted"/>
<feature type="domain" description="Cadherin" evidence="11">
    <location>
        <begin position="242"/>
        <end position="347"/>
    </location>
</feature>
<evidence type="ECO:0000256" key="8">
    <source>
        <dbReference type="PROSITE-ProRule" id="PRU00043"/>
    </source>
</evidence>
<dbReference type="GO" id="GO:0007156">
    <property type="term" value="P:homophilic cell adhesion via plasma membrane adhesion molecules"/>
    <property type="evidence" value="ECO:0007669"/>
    <property type="project" value="InterPro"/>
</dbReference>
<keyword evidence="7" id="KW-0325">Glycoprotein</keyword>
<keyword evidence="6 9" id="KW-0472">Membrane</keyword>
<organism evidence="12 13">
    <name type="scientific">Rotaria sordida</name>
    <dbReference type="NCBI Taxonomy" id="392033"/>
    <lineage>
        <taxon>Eukaryota</taxon>
        <taxon>Metazoa</taxon>
        <taxon>Spiralia</taxon>
        <taxon>Gnathifera</taxon>
        <taxon>Rotifera</taxon>
        <taxon>Eurotatoria</taxon>
        <taxon>Bdelloidea</taxon>
        <taxon>Philodinida</taxon>
        <taxon>Philodinidae</taxon>
        <taxon>Rotaria</taxon>
    </lineage>
</organism>
<dbReference type="GO" id="GO:0005509">
    <property type="term" value="F:calcium ion binding"/>
    <property type="evidence" value="ECO:0007669"/>
    <property type="project" value="UniProtKB-UniRule"/>
</dbReference>
<dbReference type="PROSITE" id="PS00232">
    <property type="entry name" value="CADHERIN_1"/>
    <property type="match status" value="2"/>
</dbReference>
<feature type="signal peptide" evidence="10">
    <location>
        <begin position="1"/>
        <end position="18"/>
    </location>
</feature>
<dbReference type="Pfam" id="PF00028">
    <property type="entry name" value="Cadherin"/>
    <property type="match status" value="4"/>
</dbReference>
<sequence length="931" mass="108576">MTNSYYFIILFFLPNVLTYDCREICNLTVYVYENTSNDNLQWNLIDLLYNRTLTTFPYEHYQYSLSNPSDYFEIDSPILKFRLIELDREQICNKNFFNDNECSLQLQIFTQASFFILFKLIILDINDWKPYFKDDHININIRENLPINYRVQLPIAHDHDSTQYNIDYYKFINDDDHLINELFQLEKFHDELRLKLLKQLDCEKRNNYQLQIIAVDKGGLQSNVLHVNITIDDLNEFQPRFKQRLYHTHISENTPISNTSILNVIATDDDCYDKIIHYSILRDISNDIFPFEIDKYTGLIYVIHELDYEKMSTYRFRVKASNLDQVTSSIVPVLIDIIDINDHEPLIQINILNEYKSINSDEDNEEFIININENIHSGQVIGTIIIRDNDSIMINRKLSLKILSCWPTKNSCPIELDSGIRNGDENEKNFIGSTNYLIRTSRQLDTEMGDGQYTIILEARDYGDPSLSSQRRLLIIIHDKNDCIPKFTQVDYQFHLSESTPIGSSIGHIQAIDHDLTPDFRRIQYKLIYNENNHIIDINPNNGSIYLIKKLLAGMTFNITVIAIDQHNHSLYDQTNVQISSYDEDTCLPTFRQTLYIFNTTEHRLTPYEIGQVSADSCLSLSIPISYHLVKDKTSTLPFFIDTRNGVITVTRELDREKQSFYKFSIESFNHKTHQTSQTDIQINVLDENDHYPIFGNSINNAREQYIYINKTLSSKYSNERTSTLNNILIARVHATDEDEGSNGLINYYFTNNDNYAFFHLYSNGSVVLYNQRNLQLPYRLEIYARDQGNPAPLNSRESILIYVCDALKRHECPSDESIESQQWLLSYNNKNQIKTDRLTTNFYLGSIFIMISILLFIVIIIVCIVWNLILKGQLKGKHDQIHTNGLKSSTESYNCRVEARKNLIVSDSLCESSPTMTSIDGNHRLKSVAV</sequence>
<evidence type="ECO:0000256" key="2">
    <source>
        <dbReference type="ARBA" id="ARBA00022692"/>
    </source>
</evidence>
<dbReference type="GO" id="GO:0005886">
    <property type="term" value="C:plasma membrane"/>
    <property type="evidence" value="ECO:0007669"/>
    <property type="project" value="InterPro"/>
</dbReference>
<name>A0A813QJ82_9BILA</name>
<evidence type="ECO:0000256" key="9">
    <source>
        <dbReference type="SAM" id="Phobius"/>
    </source>
</evidence>
<feature type="domain" description="Cadherin" evidence="11">
    <location>
        <begin position="592"/>
        <end position="695"/>
    </location>
</feature>
<dbReference type="CDD" id="cd11304">
    <property type="entry name" value="Cadherin_repeat"/>
    <property type="match status" value="6"/>
</dbReference>
<evidence type="ECO:0000313" key="13">
    <source>
        <dbReference type="Proteomes" id="UP000663882"/>
    </source>
</evidence>
<dbReference type="SMART" id="SM00112">
    <property type="entry name" value="CA"/>
    <property type="match status" value="6"/>
</dbReference>
<reference evidence="12" key="1">
    <citation type="submission" date="2021-02" db="EMBL/GenBank/DDBJ databases">
        <authorList>
            <person name="Nowell W R."/>
        </authorList>
    </citation>
    <scope>NUCLEOTIDE SEQUENCE</scope>
</reference>
<keyword evidence="5 9" id="KW-1133">Transmembrane helix</keyword>
<evidence type="ECO:0000256" key="7">
    <source>
        <dbReference type="ARBA" id="ARBA00023180"/>
    </source>
</evidence>
<evidence type="ECO:0000256" key="10">
    <source>
        <dbReference type="SAM" id="SignalP"/>
    </source>
</evidence>
<feature type="domain" description="Cadherin" evidence="11">
    <location>
        <begin position="363"/>
        <end position="487"/>
    </location>
</feature>
<evidence type="ECO:0000256" key="6">
    <source>
        <dbReference type="ARBA" id="ARBA00023136"/>
    </source>
</evidence>
<dbReference type="PRINTS" id="PR00205">
    <property type="entry name" value="CADHERIN"/>
</dbReference>
<feature type="chain" id="PRO_5032708496" description="Cadherin domain-containing protein" evidence="10">
    <location>
        <begin position="19"/>
        <end position="931"/>
    </location>
</feature>
<evidence type="ECO:0000256" key="1">
    <source>
        <dbReference type="ARBA" id="ARBA00004167"/>
    </source>
</evidence>
<evidence type="ECO:0000313" key="12">
    <source>
        <dbReference type="EMBL" id="CAF0767914.1"/>
    </source>
</evidence>
<feature type="transmembrane region" description="Helical" evidence="9">
    <location>
        <begin position="843"/>
        <end position="870"/>
    </location>
</feature>